<accession>A0A0A8Y5W4</accession>
<dbReference type="AlphaFoldDB" id="A0A0A8Y5W4"/>
<name>A0A0A8Y5W4_ARUDO</name>
<sequence length="32" mass="3900">MHLFLVVESDLELGTIYDIREKWHRSIWSLVL</sequence>
<evidence type="ECO:0000313" key="1">
    <source>
        <dbReference type="EMBL" id="JAD19392.1"/>
    </source>
</evidence>
<reference evidence="1" key="2">
    <citation type="journal article" date="2015" name="Data Brief">
        <title>Shoot transcriptome of the giant reed, Arundo donax.</title>
        <authorList>
            <person name="Barrero R.A."/>
            <person name="Guerrero F.D."/>
            <person name="Moolhuijzen P."/>
            <person name="Goolsby J.A."/>
            <person name="Tidwell J."/>
            <person name="Bellgard S.E."/>
            <person name="Bellgard M.I."/>
        </authorList>
    </citation>
    <scope>NUCLEOTIDE SEQUENCE</scope>
    <source>
        <tissue evidence="1">Shoot tissue taken approximately 20 cm above the soil surface</tissue>
    </source>
</reference>
<proteinExistence type="predicted"/>
<reference evidence="1" key="1">
    <citation type="submission" date="2014-09" db="EMBL/GenBank/DDBJ databases">
        <authorList>
            <person name="Magalhaes I.L.F."/>
            <person name="Oliveira U."/>
            <person name="Santos F.R."/>
            <person name="Vidigal T.H.D.A."/>
            <person name="Brescovit A.D."/>
            <person name="Santos A.J."/>
        </authorList>
    </citation>
    <scope>NUCLEOTIDE SEQUENCE</scope>
    <source>
        <tissue evidence="1">Shoot tissue taken approximately 20 cm above the soil surface</tissue>
    </source>
</reference>
<protein>
    <submittedName>
        <fullName evidence="1">Uncharacterized protein</fullName>
    </submittedName>
</protein>
<organism evidence="1">
    <name type="scientific">Arundo donax</name>
    <name type="common">Giant reed</name>
    <name type="synonym">Donax arundinaceus</name>
    <dbReference type="NCBI Taxonomy" id="35708"/>
    <lineage>
        <taxon>Eukaryota</taxon>
        <taxon>Viridiplantae</taxon>
        <taxon>Streptophyta</taxon>
        <taxon>Embryophyta</taxon>
        <taxon>Tracheophyta</taxon>
        <taxon>Spermatophyta</taxon>
        <taxon>Magnoliopsida</taxon>
        <taxon>Liliopsida</taxon>
        <taxon>Poales</taxon>
        <taxon>Poaceae</taxon>
        <taxon>PACMAD clade</taxon>
        <taxon>Arundinoideae</taxon>
        <taxon>Arundineae</taxon>
        <taxon>Arundo</taxon>
    </lineage>
</organism>
<dbReference type="EMBL" id="GBRH01278503">
    <property type="protein sequence ID" value="JAD19392.1"/>
    <property type="molecule type" value="Transcribed_RNA"/>
</dbReference>